<protein>
    <submittedName>
        <fullName evidence="3">Uncharacterized protein</fullName>
    </submittedName>
</protein>
<evidence type="ECO:0000313" key="4">
    <source>
        <dbReference type="Proteomes" id="UP001595960"/>
    </source>
</evidence>
<feature type="compositionally biased region" description="Low complexity" evidence="1">
    <location>
        <begin position="20"/>
        <end position="31"/>
    </location>
</feature>
<comment type="caution">
    <text evidence="3">The sequence shown here is derived from an EMBL/GenBank/DDBJ whole genome shotgun (WGS) entry which is preliminary data.</text>
</comment>
<keyword evidence="2" id="KW-0812">Transmembrane</keyword>
<sequence length="129" mass="12700">MTTTTPPAANPPLFHPAPGTPAGDTPTAALPPAAARTPWYRRAWVLAIAAVILALLSFAGGFVAGNAAALFNGVLGVPAGGATPPGWSDGDLDGDGFGPGRPGFGDRDSLPGQGDFDGDGDESGTTSTN</sequence>
<accession>A0ABV9R143</accession>
<organism evidence="3 4">
    <name type="scientific">Agromyces aurantiacus</name>
    <dbReference type="NCBI Taxonomy" id="165814"/>
    <lineage>
        <taxon>Bacteria</taxon>
        <taxon>Bacillati</taxon>
        <taxon>Actinomycetota</taxon>
        <taxon>Actinomycetes</taxon>
        <taxon>Micrococcales</taxon>
        <taxon>Microbacteriaceae</taxon>
        <taxon>Agromyces</taxon>
    </lineage>
</organism>
<feature type="transmembrane region" description="Helical" evidence="2">
    <location>
        <begin position="43"/>
        <end position="64"/>
    </location>
</feature>
<keyword evidence="4" id="KW-1185">Reference proteome</keyword>
<feature type="region of interest" description="Disordered" evidence="1">
    <location>
        <begin position="79"/>
        <end position="129"/>
    </location>
</feature>
<evidence type="ECO:0000313" key="3">
    <source>
        <dbReference type="EMBL" id="MFC4827823.1"/>
    </source>
</evidence>
<dbReference type="RefSeq" id="WP_204395919.1">
    <property type="nucleotide sequence ID" value="NZ_JAFBBW010000001.1"/>
</dbReference>
<evidence type="ECO:0000256" key="2">
    <source>
        <dbReference type="SAM" id="Phobius"/>
    </source>
</evidence>
<feature type="region of interest" description="Disordered" evidence="1">
    <location>
        <begin position="1"/>
        <end position="31"/>
    </location>
</feature>
<reference evidence="4" key="1">
    <citation type="journal article" date="2019" name="Int. J. Syst. Evol. Microbiol.">
        <title>The Global Catalogue of Microorganisms (GCM) 10K type strain sequencing project: providing services to taxonomists for standard genome sequencing and annotation.</title>
        <authorList>
            <consortium name="The Broad Institute Genomics Platform"/>
            <consortium name="The Broad Institute Genome Sequencing Center for Infectious Disease"/>
            <person name="Wu L."/>
            <person name="Ma J."/>
        </authorList>
    </citation>
    <scope>NUCLEOTIDE SEQUENCE [LARGE SCALE GENOMIC DNA]</scope>
    <source>
        <strain evidence="4">CGMCC 1.12192</strain>
    </source>
</reference>
<name>A0ABV9R143_9MICO</name>
<evidence type="ECO:0000256" key="1">
    <source>
        <dbReference type="SAM" id="MobiDB-lite"/>
    </source>
</evidence>
<keyword evidence="2" id="KW-0472">Membrane</keyword>
<proteinExistence type="predicted"/>
<keyword evidence="2" id="KW-1133">Transmembrane helix</keyword>
<gene>
    <name evidence="3" type="ORF">ACFPER_03415</name>
</gene>
<feature type="compositionally biased region" description="Pro residues" evidence="1">
    <location>
        <begin position="8"/>
        <end position="19"/>
    </location>
</feature>
<dbReference type="EMBL" id="JBHSJC010000001">
    <property type="protein sequence ID" value="MFC4827823.1"/>
    <property type="molecule type" value="Genomic_DNA"/>
</dbReference>
<dbReference type="Proteomes" id="UP001595960">
    <property type="component" value="Unassembled WGS sequence"/>
</dbReference>